<reference evidence="1" key="1">
    <citation type="submission" date="2022-04" db="EMBL/GenBank/DDBJ databases">
        <title>Carnegiea gigantea Genome sequencing and assembly v2.</title>
        <authorList>
            <person name="Copetti D."/>
            <person name="Sanderson M.J."/>
            <person name="Burquez A."/>
            <person name="Wojciechowski M.F."/>
        </authorList>
    </citation>
    <scope>NUCLEOTIDE SEQUENCE</scope>
    <source>
        <strain evidence="1">SGP5-SGP5p</strain>
        <tissue evidence="1">Aerial part</tissue>
    </source>
</reference>
<protein>
    <submittedName>
        <fullName evidence="1">Uncharacterized protein</fullName>
    </submittedName>
</protein>
<sequence>MDAGSVVVGGGDGTEGISCGCVMGGVLEEGGNGKEKSEGGSRRYVPVKEVMGVEEVHRMVKEAVGSHKLEHKLDVEYNRCILPPNNGRQFGRPYSKRMESQSQGEKGRRCSKCSEVGHTRRICHNARADFDADTKMTWWGLKICWVVGNSGSHNIGSYHYDLDYSIAIQFRFTSCAWFRVQVERYSSYAPR</sequence>
<dbReference type="EMBL" id="JAKOGI010001523">
    <property type="protein sequence ID" value="KAJ8425186.1"/>
    <property type="molecule type" value="Genomic_DNA"/>
</dbReference>
<keyword evidence="2" id="KW-1185">Reference proteome</keyword>
<dbReference type="OrthoDB" id="1939383at2759"/>
<proteinExistence type="predicted"/>
<organism evidence="1 2">
    <name type="scientific">Carnegiea gigantea</name>
    <dbReference type="NCBI Taxonomy" id="171969"/>
    <lineage>
        <taxon>Eukaryota</taxon>
        <taxon>Viridiplantae</taxon>
        <taxon>Streptophyta</taxon>
        <taxon>Embryophyta</taxon>
        <taxon>Tracheophyta</taxon>
        <taxon>Spermatophyta</taxon>
        <taxon>Magnoliopsida</taxon>
        <taxon>eudicotyledons</taxon>
        <taxon>Gunneridae</taxon>
        <taxon>Pentapetalae</taxon>
        <taxon>Caryophyllales</taxon>
        <taxon>Cactineae</taxon>
        <taxon>Cactaceae</taxon>
        <taxon>Cactoideae</taxon>
        <taxon>Echinocereeae</taxon>
        <taxon>Carnegiea</taxon>
    </lineage>
</organism>
<gene>
    <name evidence="1" type="ORF">Cgig2_004690</name>
</gene>
<dbReference type="Proteomes" id="UP001153076">
    <property type="component" value="Unassembled WGS sequence"/>
</dbReference>
<name>A0A9Q1GQR6_9CARY</name>
<comment type="caution">
    <text evidence="1">The sequence shown here is derived from an EMBL/GenBank/DDBJ whole genome shotgun (WGS) entry which is preliminary data.</text>
</comment>
<evidence type="ECO:0000313" key="1">
    <source>
        <dbReference type="EMBL" id="KAJ8425186.1"/>
    </source>
</evidence>
<evidence type="ECO:0000313" key="2">
    <source>
        <dbReference type="Proteomes" id="UP001153076"/>
    </source>
</evidence>
<dbReference type="AlphaFoldDB" id="A0A9Q1GQR6"/>
<accession>A0A9Q1GQR6</accession>